<keyword evidence="3" id="KW-1185">Reference proteome</keyword>
<name>A0A238FSI9_9BASI</name>
<feature type="compositionally biased region" description="Low complexity" evidence="1">
    <location>
        <begin position="59"/>
        <end position="102"/>
    </location>
</feature>
<gene>
    <name evidence="2" type="ORF">BQ2448_6508</name>
</gene>
<evidence type="ECO:0000313" key="3">
    <source>
        <dbReference type="Proteomes" id="UP000198372"/>
    </source>
</evidence>
<dbReference type="EMBL" id="FMSP01000020">
    <property type="protein sequence ID" value="SCV74076.1"/>
    <property type="molecule type" value="Genomic_DNA"/>
</dbReference>
<evidence type="ECO:0000313" key="2">
    <source>
        <dbReference type="EMBL" id="SCV74076.1"/>
    </source>
</evidence>
<evidence type="ECO:0000256" key="1">
    <source>
        <dbReference type="SAM" id="MobiDB-lite"/>
    </source>
</evidence>
<dbReference type="AlphaFoldDB" id="A0A238FSI9"/>
<dbReference type="OrthoDB" id="10410490at2759"/>
<organism evidence="2 3">
    <name type="scientific">Microbotryum intermedium</name>
    <dbReference type="NCBI Taxonomy" id="269621"/>
    <lineage>
        <taxon>Eukaryota</taxon>
        <taxon>Fungi</taxon>
        <taxon>Dikarya</taxon>
        <taxon>Basidiomycota</taxon>
        <taxon>Pucciniomycotina</taxon>
        <taxon>Microbotryomycetes</taxon>
        <taxon>Microbotryales</taxon>
        <taxon>Microbotryaceae</taxon>
        <taxon>Microbotryum</taxon>
    </lineage>
</organism>
<proteinExistence type="predicted"/>
<accession>A0A238FSI9</accession>
<sequence length="356" mass="37688">MISPTRVLEVKAKGDACNRTARFRKHDLNEVYCGYHGSRPCSEESEDRVRPRKKRNRSASDSMSSSSSSKKSTSSSSSSSGKARSSASKAVLLKLSASSRRSPLNKSSEKSASKAETTSSKKVEAGTSSKREPTGLPMKVQSICIPPAPEVRSSPVASTSHLSDLLEPESATVTVNDAFGSVHSTGVPMDESSPIAEVFTVPYEYPALEEVFQDPGPAIPSLIDIFPDSSYFEPLSPPVSSSCSISSASNSPRSSAYSSCASPSTILMLTPDTVPDVFYLGNACIAPSLVGSMTRIATAAATSESAFSGLLAAVTTTPYWFPEPDTVATPCFENSWGQWSPSDQKAFPAYPSPFSS</sequence>
<reference evidence="3" key="1">
    <citation type="submission" date="2016-09" db="EMBL/GenBank/DDBJ databases">
        <authorList>
            <person name="Jeantristanb JTB J.-T."/>
            <person name="Ricardo R."/>
        </authorList>
    </citation>
    <scope>NUCLEOTIDE SEQUENCE [LARGE SCALE GENOMIC DNA]</scope>
</reference>
<protein>
    <submittedName>
        <fullName evidence="2">BQ2448_6508 protein</fullName>
    </submittedName>
</protein>
<feature type="compositionally biased region" description="Basic and acidic residues" evidence="1">
    <location>
        <begin position="107"/>
        <end position="133"/>
    </location>
</feature>
<feature type="region of interest" description="Disordered" evidence="1">
    <location>
        <begin position="34"/>
        <end position="139"/>
    </location>
</feature>
<dbReference type="Proteomes" id="UP000198372">
    <property type="component" value="Unassembled WGS sequence"/>
</dbReference>